<accession>A0AAU9E6K5</accession>
<evidence type="ECO:0000256" key="1">
    <source>
        <dbReference type="ARBA" id="ARBA00009179"/>
    </source>
</evidence>
<feature type="domain" description="PDZ" evidence="7">
    <location>
        <begin position="84"/>
        <end position="167"/>
    </location>
</feature>
<keyword evidence="3 5" id="KW-0378">Hydrolase</keyword>
<evidence type="ECO:0000256" key="4">
    <source>
        <dbReference type="ARBA" id="ARBA00022825"/>
    </source>
</evidence>
<dbReference type="Gene3D" id="1.10.101.10">
    <property type="entry name" value="PGBD-like superfamily/PGBD"/>
    <property type="match status" value="1"/>
</dbReference>
<dbReference type="SUPFAM" id="SSF50156">
    <property type="entry name" value="PDZ domain-like"/>
    <property type="match status" value="1"/>
</dbReference>
<dbReference type="PANTHER" id="PTHR32060">
    <property type="entry name" value="TAIL-SPECIFIC PROTEASE"/>
    <property type="match status" value="1"/>
</dbReference>
<organism evidence="8 9">
    <name type="scientific">Helicovermis profundi</name>
    <dbReference type="NCBI Taxonomy" id="3065157"/>
    <lineage>
        <taxon>Bacteria</taxon>
        <taxon>Bacillati</taxon>
        <taxon>Bacillota</taxon>
        <taxon>Clostridia</taxon>
        <taxon>Helicovermis</taxon>
    </lineage>
</organism>
<dbReference type="GO" id="GO:0004175">
    <property type="term" value="F:endopeptidase activity"/>
    <property type="evidence" value="ECO:0007669"/>
    <property type="project" value="TreeGrafter"/>
</dbReference>
<dbReference type="PANTHER" id="PTHR32060:SF30">
    <property type="entry name" value="CARBOXY-TERMINAL PROCESSING PROTEASE CTPA"/>
    <property type="match status" value="1"/>
</dbReference>
<evidence type="ECO:0000313" key="8">
    <source>
        <dbReference type="EMBL" id="BEP30376.1"/>
    </source>
</evidence>
<dbReference type="CDD" id="cd06782">
    <property type="entry name" value="cpPDZ_CPP-like"/>
    <property type="match status" value="1"/>
</dbReference>
<dbReference type="NCBIfam" id="TIGR00225">
    <property type="entry name" value="prc"/>
    <property type="match status" value="1"/>
</dbReference>
<reference evidence="8 9" key="1">
    <citation type="submission" date="2023-08" db="EMBL/GenBank/DDBJ databases">
        <title>Helicovermis profunda gen. nov., sp. nov., a novel mesophilic, fermentative bacterium within the Bacillota from a deep-sea hydrothermal vent chimney.</title>
        <authorList>
            <person name="Miyazaki U."/>
            <person name="Mizutani D."/>
            <person name="Hashimoto Y."/>
            <person name="Tame A."/>
            <person name="Sawayama S."/>
            <person name="Miyazaki J."/>
            <person name="Takai K."/>
            <person name="Nakagawa S."/>
        </authorList>
    </citation>
    <scope>NUCLEOTIDE SEQUENCE [LARGE SCALE GENOMIC DNA]</scope>
    <source>
        <strain evidence="8 9">S502</strain>
    </source>
</reference>
<dbReference type="InterPro" id="IPR029045">
    <property type="entry name" value="ClpP/crotonase-like_dom_sf"/>
</dbReference>
<keyword evidence="9" id="KW-1185">Reference proteome</keyword>
<dbReference type="AlphaFoldDB" id="A0AAU9E6K5"/>
<dbReference type="SUPFAM" id="SSF47090">
    <property type="entry name" value="PGBD-like"/>
    <property type="match status" value="1"/>
</dbReference>
<evidence type="ECO:0000256" key="2">
    <source>
        <dbReference type="ARBA" id="ARBA00022670"/>
    </source>
</evidence>
<evidence type="ECO:0000256" key="6">
    <source>
        <dbReference type="SAM" id="SignalP"/>
    </source>
</evidence>
<evidence type="ECO:0000256" key="5">
    <source>
        <dbReference type="RuleBase" id="RU004404"/>
    </source>
</evidence>
<keyword evidence="4 5" id="KW-0720">Serine protease</keyword>
<dbReference type="Pfam" id="PF13180">
    <property type="entry name" value="PDZ_2"/>
    <property type="match status" value="1"/>
</dbReference>
<evidence type="ECO:0000313" key="9">
    <source>
        <dbReference type="Proteomes" id="UP001321786"/>
    </source>
</evidence>
<dbReference type="InterPro" id="IPR004447">
    <property type="entry name" value="Peptidase_S41A"/>
</dbReference>
<dbReference type="PROSITE" id="PS50106">
    <property type="entry name" value="PDZ"/>
    <property type="match status" value="1"/>
</dbReference>
<dbReference type="Gene3D" id="2.30.42.10">
    <property type="match status" value="1"/>
</dbReference>
<dbReference type="KEGG" id="hprf:HLPR_27070"/>
<dbReference type="GO" id="GO:0007165">
    <property type="term" value="P:signal transduction"/>
    <property type="evidence" value="ECO:0007669"/>
    <property type="project" value="TreeGrafter"/>
</dbReference>
<gene>
    <name evidence="8" type="ORF">HLPR_27070</name>
</gene>
<name>A0AAU9E6K5_9FIRM</name>
<dbReference type="CDD" id="cd07560">
    <property type="entry name" value="Peptidase_S41_CPP"/>
    <property type="match status" value="1"/>
</dbReference>
<dbReference type="InterPro" id="IPR036034">
    <property type="entry name" value="PDZ_sf"/>
</dbReference>
<dbReference type="SMART" id="SM00245">
    <property type="entry name" value="TSPc"/>
    <property type="match status" value="1"/>
</dbReference>
<keyword evidence="2 5" id="KW-0645">Protease</keyword>
<dbReference type="InterPro" id="IPR005151">
    <property type="entry name" value="Tail-specific_protease"/>
</dbReference>
<proteinExistence type="inferred from homology"/>
<dbReference type="InterPro" id="IPR036366">
    <property type="entry name" value="PGBDSf"/>
</dbReference>
<dbReference type="SMART" id="SM00228">
    <property type="entry name" value="PDZ"/>
    <property type="match status" value="1"/>
</dbReference>
<dbReference type="Gene3D" id="3.90.226.10">
    <property type="entry name" value="2-enoyl-CoA Hydratase, Chain A, domain 1"/>
    <property type="match status" value="1"/>
</dbReference>
<dbReference type="Pfam" id="PF03572">
    <property type="entry name" value="Peptidase_S41"/>
    <property type="match status" value="1"/>
</dbReference>
<dbReference type="InterPro" id="IPR036365">
    <property type="entry name" value="PGBD-like_sf"/>
</dbReference>
<dbReference type="GO" id="GO:0006508">
    <property type="term" value="P:proteolysis"/>
    <property type="evidence" value="ECO:0007669"/>
    <property type="project" value="UniProtKB-KW"/>
</dbReference>
<dbReference type="GO" id="GO:0008236">
    <property type="term" value="F:serine-type peptidase activity"/>
    <property type="evidence" value="ECO:0007669"/>
    <property type="project" value="UniProtKB-KW"/>
</dbReference>
<protein>
    <recommendedName>
        <fullName evidence="7">PDZ domain-containing protein</fullName>
    </recommendedName>
</protein>
<dbReference type="InterPro" id="IPR001478">
    <property type="entry name" value="PDZ"/>
</dbReference>
<keyword evidence="6" id="KW-0732">Signal</keyword>
<dbReference type="EMBL" id="AP028654">
    <property type="protein sequence ID" value="BEP30376.1"/>
    <property type="molecule type" value="Genomic_DNA"/>
</dbReference>
<dbReference type="Gene3D" id="3.30.750.44">
    <property type="match status" value="1"/>
</dbReference>
<sequence length="476" mass="52748">MKKNKLISILLILLLTFSALPTFADTTFNIDTSKVDKDYIDYLVNVISNNYKYDVTKKQLYEGMYKGIFETLDKHSRYFTPAEFKEFNVDTSGEFGGIGIVITANEGGYIRIVSPIEGTPGFEAGLKSKDLIVEVNGTDIKDWSIEKAVTVMRGTPGTKVSLAVKRDGEKELLKIDIIRDKIVINPVKYSVDNNNIGLLRITEFNNNTSQNVTKAIKEFNEKDVKGLIIDLRGNPGGLLSEVLDVADNFVKANKELLYVDYKGTDEDVYKSKRSPTYYGKPIVVLIDGGSASASEILTGILKDYKLAVIMGENSYGKGTVQTLKGSNEKGGFKLTIAEYLTPSRNKIDKVGIKPDLEIKSLKFVSRDDIDKLAPFAEKRSVSKLGDVSLNVYAAQERLNLIGYKIKVDGIYGKDTKQIIKEIQTKMHIKSDGILGKGTETKLNNEVEKISEGKGEDLQIKEAIKKILTLSTASVDK</sequence>
<dbReference type="SUPFAM" id="SSF52096">
    <property type="entry name" value="ClpP/crotonase"/>
    <property type="match status" value="1"/>
</dbReference>
<dbReference type="GO" id="GO:0030288">
    <property type="term" value="C:outer membrane-bounded periplasmic space"/>
    <property type="evidence" value="ECO:0007669"/>
    <property type="project" value="TreeGrafter"/>
</dbReference>
<comment type="similarity">
    <text evidence="1 5">Belongs to the peptidase S41A family.</text>
</comment>
<dbReference type="Pfam" id="PF01471">
    <property type="entry name" value="PG_binding_1"/>
    <property type="match status" value="1"/>
</dbReference>
<evidence type="ECO:0000256" key="3">
    <source>
        <dbReference type="ARBA" id="ARBA00022801"/>
    </source>
</evidence>
<dbReference type="FunFam" id="2.30.42.10:FF:000063">
    <property type="entry name" value="Peptidase, S41 family"/>
    <property type="match status" value="1"/>
</dbReference>
<dbReference type="RefSeq" id="WP_338535967.1">
    <property type="nucleotide sequence ID" value="NZ_AP028654.1"/>
</dbReference>
<feature type="chain" id="PRO_5043975655" description="PDZ domain-containing protein" evidence="6">
    <location>
        <begin position="25"/>
        <end position="476"/>
    </location>
</feature>
<evidence type="ECO:0000259" key="7">
    <source>
        <dbReference type="PROSITE" id="PS50106"/>
    </source>
</evidence>
<dbReference type="InterPro" id="IPR002477">
    <property type="entry name" value="Peptidoglycan-bd-like"/>
</dbReference>
<feature type="signal peptide" evidence="6">
    <location>
        <begin position="1"/>
        <end position="24"/>
    </location>
</feature>
<dbReference type="Proteomes" id="UP001321786">
    <property type="component" value="Chromosome"/>
</dbReference>